<keyword evidence="3" id="KW-0472">Membrane</keyword>
<evidence type="ECO:0000256" key="1">
    <source>
        <dbReference type="SAM" id="Coils"/>
    </source>
</evidence>
<name>A0ABR7MPW5_9BACT</name>
<evidence type="ECO:0000313" key="4">
    <source>
        <dbReference type="EMBL" id="MBC6613129.1"/>
    </source>
</evidence>
<sequence>MLFLKRLTTILVMVYLLLALLFIFSPAARDTFASAIGLGTEPATFYNTLFIVAVVLLAALLLVENLDSTVLRRQIGQLEGKINELKARLYDHQLEQRERDFQQRPGTVPGTTTYPDEIVMTPTPGAPVGSIPRRPVFPQEDPSLSNAPLEKPNTIIPPANDADNSTTR</sequence>
<comment type="caution">
    <text evidence="4">The sequence shown here is derived from an EMBL/GenBank/DDBJ whole genome shotgun (WGS) entry which is preliminary data.</text>
</comment>
<evidence type="ECO:0008006" key="6">
    <source>
        <dbReference type="Google" id="ProtNLM"/>
    </source>
</evidence>
<accession>A0ABR7MPW5</accession>
<protein>
    <recommendedName>
        <fullName evidence="6">LapA family protein</fullName>
    </recommendedName>
</protein>
<keyword evidence="3" id="KW-0812">Transmembrane</keyword>
<evidence type="ECO:0000256" key="3">
    <source>
        <dbReference type="SAM" id="Phobius"/>
    </source>
</evidence>
<keyword evidence="1" id="KW-0175">Coiled coil</keyword>
<keyword evidence="3" id="KW-1133">Transmembrane helix</keyword>
<feature type="transmembrane region" description="Helical" evidence="3">
    <location>
        <begin position="43"/>
        <end position="63"/>
    </location>
</feature>
<feature type="coiled-coil region" evidence="1">
    <location>
        <begin position="68"/>
        <end position="95"/>
    </location>
</feature>
<gene>
    <name evidence="4" type="ORF">H8B15_19555</name>
</gene>
<dbReference type="RefSeq" id="WP_187321344.1">
    <property type="nucleotide sequence ID" value="NZ_JACSCY010000023.1"/>
</dbReference>
<reference evidence="4 5" key="1">
    <citation type="submission" date="2020-08" db="EMBL/GenBank/DDBJ databases">
        <title>Hymenobacter sp.</title>
        <authorList>
            <person name="Kim M.K."/>
        </authorList>
    </citation>
    <scope>NUCLEOTIDE SEQUENCE [LARGE SCALE GENOMIC DNA]</scope>
    <source>
        <strain evidence="4 5">BT507</strain>
    </source>
</reference>
<evidence type="ECO:0000256" key="2">
    <source>
        <dbReference type="SAM" id="MobiDB-lite"/>
    </source>
</evidence>
<evidence type="ECO:0000313" key="5">
    <source>
        <dbReference type="Proteomes" id="UP000622017"/>
    </source>
</evidence>
<organism evidence="4 5">
    <name type="scientific">Hymenobacter citatus</name>
    <dbReference type="NCBI Taxonomy" id="2763506"/>
    <lineage>
        <taxon>Bacteria</taxon>
        <taxon>Pseudomonadati</taxon>
        <taxon>Bacteroidota</taxon>
        <taxon>Cytophagia</taxon>
        <taxon>Cytophagales</taxon>
        <taxon>Hymenobacteraceae</taxon>
        <taxon>Hymenobacter</taxon>
    </lineage>
</organism>
<dbReference type="Proteomes" id="UP000622017">
    <property type="component" value="Unassembled WGS sequence"/>
</dbReference>
<dbReference type="EMBL" id="JACSCY010000023">
    <property type="protein sequence ID" value="MBC6613129.1"/>
    <property type="molecule type" value="Genomic_DNA"/>
</dbReference>
<feature type="region of interest" description="Disordered" evidence="2">
    <location>
        <begin position="100"/>
        <end position="168"/>
    </location>
</feature>
<keyword evidence="5" id="KW-1185">Reference proteome</keyword>
<proteinExistence type="predicted"/>